<gene>
    <name evidence="2" type="ORF">BWGOE8_58550</name>
</gene>
<organism evidence="2 3">
    <name type="scientific">Bacillus mycoides</name>
    <dbReference type="NCBI Taxonomy" id="1405"/>
    <lineage>
        <taxon>Bacteria</taxon>
        <taxon>Bacillati</taxon>
        <taxon>Bacillota</taxon>
        <taxon>Bacilli</taxon>
        <taxon>Bacillales</taxon>
        <taxon>Bacillaceae</taxon>
        <taxon>Bacillus</taxon>
        <taxon>Bacillus cereus group</taxon>
    </lineage>
</organism>
<accession>A0A1E8AYN7</accession>
<dbReference type="EMBL" id="LXLT01000115">
    <property type="protein sequence ID" value="OFD69974.1"/>
    <property type="molecule type" value="Genomic_DNA"/>
</dbReference>
<feature type="transmembrane region" description="Helical" evidence="1">
    <location>
        <begin position="15"/>
        <end position="35"/>
    </location>
</feature>
<reference evidence="2 3" key="1">
    <citation type="submission" date="2016-05" db="EMBL/GenBank/DDBJ databases">
        <title>Bacillus thuringiensis and Bacillus weihenstephanensis as novel biocontrol agents of wilt causing Verticillium species.</title>
        <authorList>
            <person name="Hollensteiner J."/>
            <person name="Wemheuer F."/>
            <person name="Harting R."/>
            <person name="Kolarzyk A."/>
            <person name="Diaz-Valerio S."/>
            <person name="Poehlein A."/>
            <person name="Brzuszkiewicz E."/>
            <person name="Nesemann K."/>
            <person name="Braus-Stromeyer S."/>
            <person name="Braus G."/>
            <person name="Daniel R."/>
            <person name="Liesegang H."/>
        </authorList>
    </citation>
    <scope>NUCLEOTIDE SEQUENCE [LARGE SCALE GENOMIC DNA]</scope>
    <source>
        <strain evidence="2 3">GOE8</strain>
    </source>
</reference>
<protein>
    <submittedName>
        <fullName evidence="2">Uncharacterized protein</fullName>
    </submittedName>
</protein>
<evidence type="ECO:0000256" key="1">
    <source>
        <dbReference type="SAM" id="Phobius"/>
    </source>
</evidence>
<evidence type="ECO:0000313" key="2">
    <source>
        <dbReference type="EMBL" id="OFD69974.1"/>
    </source>
</evidence>
<evidence type="ECO:0000313" key="3">
    <source>
        <dbReference type="Proteomes" id="UP000175706"/>
    </source>
</evidence>
<dbReference type="Proteomes" id="UP000175706">
    <property type="component" value="Unassembled WGS sequence"/>
</dbReference>
<sequence length="36" mass="4441">MQEETFSLWGGFKSAFRLIIWFWIVMFLLFGERLLQ</sequence>
<keyword evidence="1" id="KW-0472">Membrane</keyword>
<keyword evidence="1" id="KW-0812">Transmembrane</keyword>
<comment type="caution">
    <text evidence="2">The sequence shown here is derived from an EMBL/GenBank/DDBJ whole genome shotgun (WGS) entry which is preliminary data.</text>
</comment>
<name>A0A1E8AYN7_BACMY</name>
<proteinExistence type="predicted"/>
<dbReference type="AlphaFoldDB" id="A0A1E8AYN7"/>
<keyword evidence="1" id="KW-1133">Transmembrane helix</keyword>